<proteinExistence type="inferred from homology"/>
<organism evidence="6 7">
    <name type="scientific">Pseudidiomarina indica</name>
    <dbReference type="NCBI Taxonomy" id="1159017"/>
    <lineage>
        <taxon>Bacteria</taxon>
        <taxon>Pseudomonadati</taxon>
        <taxon>Pseudomonadota</taxon>
        <taxon>Gammaproteobacteria</taxon>
        <taxon>Alteromonadales</taxon>
        <taxon>Idiomarinaceae</taxon>
        <taxon>Pseudidiomarina</taxon>
    </lineage>
</organism>
<comment type="subcellular location">
    <subcellularLocation>
        <location evidence="5">Cytoplasm</location>
    </subcellularLocation>
    <text evidence="5">Localizes to mid-cell in an FtsZ-dependent manner.</text>
</comment>
<comment type="subunit">
    <text evidence="5">Interacts with FtsZ.</text>
</comment>
<gene>
    <name evidence="5" type="primary">zapD</name>
    <name evidence="6" type="ORF">SAMN02927930_00692</name>
</gene>
<comment type="similarity">
    <text evidence="5">Belongs to the ZapD family.</text>
</comment>
<dbReference type="GO" id="GO:0005737">
    <property type="term" value="C:cytoplasm"/>
    <property type="evidence" value="ECO:0007669"/>
    <property type="project" value="UniProtKB-SubCell"/>
</dbReference>
<evidence type="ECO:0000256" key="2">
    <source>
        <dbReference type="ARBA" id="ARBA00022618"/>
    </source>
</evidence>
<evidence type="ECO:0000313" key="7">
    <source>
        <dbReference type="Proteomes" id="UP000199626"/>
    </source>
</evidence>
<comment type="function">
    <text evidence="5">Cell division factor that enhances FtsZ-ring assembly. Directly interacts with FtsZ and promotes bundling of FtsZ protofilaments, with a reduction in FtsZ GTPase activity.</text>
</comment>
<dbReference type="HAMAP" id="MF_01092">
    <property type="entry name" value="ZapD"/>
    <property type="match status" value="1"/>
</dbReference>
<name>A0A1G6BCD5_9GAMM</name>
<evidence type="ECO:0000313" key="6">
    <source>
        <dbReference type="EMBL" id="SDB18291.1"/>
    </source>
</evidence>
<keyword evidence="4 5" id="KW-0131">Cell cycle</keyword>
<keyword evidence="7" id="KW-1185">Reference proteome</keyword>
<keyword evidence="3 5" id="KW-0717">Septation</keyword>
<accession>A0A1G6BCD5</accession>
<dbReference type="OrthoDB" id="5294622at2"/>
<dbReference type="Proteomes" id="UP000199626">
    <property type="component" value="Unassembled WGS sequence"/>
</dbReference>
<sequence length="258" mass="30135">MIERMTQEHVQPTIIYEYPLLERVRTYLRLEHILQALQPSIPVDQYNYTRYFSALFDIVELCERSDVRTDVQKDLERRKTQLKLWAQHPDVNLEQLQQTQTRVCEALAAIQPMSRVGSSLKQHRLLSTLRQRFGMPGGTCNFDVPQLHYWLHQPQALRDADTQQWWSELTVLAHGMALELELMRSQAHFRPVIAKNGLIQESIEPLSLLRIRIPTTVPAYPVISGHKQRFSIRFLRYEPILGKASLDEDIEIELALCP</sequence>
<evidence type="ECO:0000256" key="1">
    <source>
        <dbReference type="ARBA" id="ARBA00022490"/>
    </source>
</evidence>
<dbReference type="GO" id="GO:0043093">
    <property type="term" value="P:FtsZ-dependent cytokinesis"/>
    <property type="evidence" value="ECO:0007669"/>
    <property type="project" value="UniProtKB-UniRule"/>
</dbReference>
<dbReference type="Gene3D" id="2.60.440.10">
    <property type="entry name" value="YacF-like domains"/>
    <property type="match status" value="1"/>
</dbReference>
<keyword evidence="2 5" id="KW-0132">Cell division</keyword>
<dbReference type="Pfam" id="PF07072">
    <property type="entry name" value="ZapD"/>
    <property type="match status" value="1"/>
</dbReference>
<dbReference type="InterPro" id="IPR009777">
    <property type="entry name" value="ZapD"/>
</dbReference>
<dbReference type="GO" id="GO:0032153">
    <property type="term" value="C:cell division site"/>
    <property type="evidence" value="ECO:0007669"/>
    <property type="project" value="TreeGrafter"/>
</dbReference>
<dbReference type="EMBL" id="FMXN01000003">
    <property type="protein sequence ID" value="SDB18291.1"/>
    <property type="molecule type" value="Genomic_DNA"/>
</dbReference>
<dbReference type="PANTHER" id="PTHR39455:SF1">
    <property type="entry name" value="CELL DIVISION PROTEIN ZAPD"/>
    <property type="match status" value="1"/>
</dbReference>
<evidence type="ECO:0000256" key="4">
    <source>
        <dbReference type="ARBA" id="ARBA00023306"/>
    </source>
</evidence>
<protein>
    <recommendedName>
        <fullName evidence="5">Cell division protein ZapD</fullName>
    </recommendedName>
    <alternativeName>
        <fullName evidence="5">Z ring-associated protein D</fullName>
    </alternativeName>
</protein>
<dbReference type="GO" id="GO:0000917">
    <property type="term" value="P:division septum assembly"/>
    <property type="evidence" value="ECO:0007669"/>
    <property type="project" value="UniProtKB-KW"/>
</dbReference>
<evidence type="ECO:0000256" key="3">
    <source>
        <dbReference type="ARBA" id="ARBA00023210"/>
    </source>
</evidence>
<dbReference type="InterPro" id="IPR036268">
    <property type="entry name" value="ZapD_sf"/>
</dbReference>
<evidence type="ECO:0000256" key="5">
    <source>
        <dbReference type="HAMAP-Rule" id="MF_01092"/>
    </source>
</evidence>
<dbReference type="NCBIfam" id="NF003655">
    <property type="entry name" value="PRK05287.1-3"/>
    <property type="match status" value="1"/>
</dbReference>
<dbReference type="STRING" id="1159017.SAMN02927930_00692"/>
<dbReference type="AlphaFoldDB" id="A0A1G6BCD5"/>
<dbReference type="Gene3D" id="1.10.3900.10">
    <property type="entry name" value="YacF-like"/>
    <property type="match status" value="1"/>
</dbReference>
<reference evidence="7" key="1">
    <citation type="submission" date="2016-10" db="EMBL/GenBank/DDBJ databases">
        <authorList>
            <person name="Varghese N."/>
            <person name="Submissions S."/>
        </authorList>
    </citation>
    <scope>NUCLEOTIDE SEQUENCE [LARGE SCALE GENOMIC DNA]</scope>
    <source>
        <strain evidence="7">CGMCC 1.10824</strain>
    </source>
</reference>
<dbReference type="SUPFAM" id="SSF160950">
    <property type="entry name" value="YacF-like"/>
    <property type="match status" value="1"/>
</dbReference>
<keyword evidence="1 5" id="KW-0963">Cytoplasm</keyword>
<dbReference type="InterPro" id="IPR027462">
    <property type="entry name" value="ZapD_C"/>
</dbReference>
<dbReference type="PANTHER" id="PTHR39455">
    <property type="entry name" value="CELL DIVISION PROTEIN ZAPD"/>
    <property type="match status" value="1"/>
</dbReference>